<dbReference type="OrthoDB" id="5073886at2"/>
<evidence type="ECO:0000313" key="2">
    <source>
        <dbReference type="EMBL" id="RZT60926.1"/>
    </source>
</evidence>
<dbReference type="Proteomes" id="UP000292408">
    <property type="component" value="Unassembled WGS sequence"/>
</dbReference>
<proteinExistence type="predicted"/>
<protein>
    <submittedName>
        <fullName evidence="2">Uncharacterized protein</fullName>
    </submittedName>
</protein>
<name>A0A4Q7TJW6_9MICO</name>
<accession>A0A4Q7TJW6</accession>
<reference evidence="2 3" key="1">
    <citation type="journal article" date="2015" name="Stand. Genomic Sci.">
        <title>Genomic Encyclopedia of Bacterial and Archaeal Type Strains, Phase III: the genomes of soil and plant-associated and newly described type strains.</title>
        <authorList>
            <person name="Whitman W.B."/>
            <person name="Woyke T."/>
            <person name="Klenk H.P."/>
            <person name="Zhou Y."/>
            <person name="Lilburn T.G."/>
            <person name="Beck B.J."/>
            <person name="De Vos P."/>
            <person name="Vandamme P."/>
            <person name="Eisen J.A."/>
            <person name="Garrity G."/>
            <person name="Hugenholtz P."/>
            <person name="Kyrpides N.C."/>
        </authorList>
    </citation>
    <scope>NUCLEOTIDE SEQUENCE [LARGE SCALE GENOMIC DNA]</scope>
    <source>
        <strain evidence="2 3">AC4r</strain>
    </source>
</reference>
<gene>
    <name evidence="2" type="ORF">EV140_1453</name>
</gene>
<dbReference type="RefSeq" id="WP_130282464.1">
    <property type="nucleotide sequence ID" value="NZ_SGXT01000014.1"/>
</dbReference>
<evidence type="ECO:0000256" key="1">
    <source>
        <dbReference type="SAM" id="MobiDB-lite"/>
    </source>
</evidence>
<feature type="compositionally biased region" description="Acidic residues" evidence="1">
    <location>
        <begin position="1"/>
        <end position="10"/>
    </location>
</feature>
<organism evidence="2 3">
    <name type="scientific">Microcella alkaliphila</name>
    <dbReference type="NCBI Taxonomy" id="279828"/>
    <lineage>
        <taxon>Bacteria</taxon>
        <taxon>Bacillati</taxon>
        <taxon>Actinomycetota</taxon>
        <taxon>Actinomycetes</taxon>
        <taxon>Micrococcales</taxon>
        <taxon>Microbacteriaceae</taxon>
        <taxon>Microcella</taxon>
    </lineage>
</organism>
<feature type="region of interest" description="Disordered" evidence="1">
    <location>
        <begin position="1"/>
        <end position="23"/>
    </location>
</feature>
<evidence type="ECO:0000313" key="3">
    <source>
        <dbReference type="Proteomes" id="UP000292408"/>
    </source>
</evidence>
<sequence length="125" mass="13881">MEELGFEAEVDNFGGISSPEMSPELGEQWHAAADQCSEETGWGVEDYDDDQLAELYTLEVAQYECLLELGYSPEEPPSVQQYIDSWSSRTDPPYQPFGTVIAGLPPAEMESVLQACPPPRWSFLG</sequence>
<comment type="caution">
    <text evidence="2">The sequence shown here is derived from an EMBL/GenBank/DDBJ whole genome shotgun (WGS) entry which is preliminary data.</text>
</comment>
<dbReference type="EMBL" id="SGXT01000014">
    <property type="protein sequence ID" value="RZT60926.1"/>
    <property type="molecule type" value="Genomic_DNA"/>
</dbReference>
<dbReference type="AlphaFoldDB" id="A0A4Q7TJW6"/>
<keyword evidence="3" id="KW-1185">Reference proteome</keyword>